<dbReference type="EMBL" id="BPLR01013152">
    <property type="protein sequence ID" value="GIY59072.1"/>
    <property type="molecule type" value="Genomic_DNA"/>
</dbReference>
<proteinExistence type="predicted"/>
<gene>
    <name evidence="1" type="ORF">CEXT_105901</name>
</gene>
<comment type="caution">
    <text evidence="1">The sequence shown here is derived from an EMBL/GenBank/DDBJ whole genome shotgun (WGS) entry which is preliminary data.</text>
</comment>
<evidence type="ECO:0000313" key="1">
    <source>
        <dbReference type="EMBL" id="GIY59072.1"/>
    </source>
</evidence>
<evidence type="ECO:0000313" key="2">
    <source>
        <dbReference type="Proteomes" id="UP001054945"/>
    </source>
</evidence>
<keyword evidence="2" id="KW-1185">Reference proteome</keyword>
<accession>A0AAV4UMN6</accession>
<sequence length="110" mass="12558">MMSFINDGISSPPDSACQLESSSILSWSLSIHASSLSHKRTPKWSSLHPSENFLFWLFLLFCERLEFALLMTRETDCTEATTFHSLRLEFPNGIITKTVRSFAMESFNFA</sequence>
<dbReference type="Proteomes" id="UP001054945">
    <property type="component" value="Unassembled WGS sequence"/>
</dbReference>
<protein>
    <submittedName>
        <fullName evidence="1">Uncharacterized protein</fullName>
    </submittedName>
</protein>
<organism evidence="1 2">
    <name type="scientific">Caerostris extrusa</name>
    <name type="common">Bark spider</name>
    <name type="synonym">Caerostris bankana</name>
    <dbReference type="NCBI Taxonomy" id="172846"/>
    <lineage>
        <taxon>Eukaryota</taxon>
        <taxon>Metazoa</taxon>
        <taxon>Ecdysozoa</taxon>
        <taxon>Arthropoda</taxon>
        <taxon>Chelicerata</taxon>
        <taxon>Arachnida</taxon>
        <taxon>Araneae</taxon>
        <taxon>Araneomorphae</taxon>
        <taxon>Entelegynae</taxon>
        <taxon>Araneoidea</taxon>
        <taxon>Araneidae</taxon>
        <taxon>Caerostris</taxon>
    </lineage>
</organism>
<reference evidence="1 2" key="1">
    <citation type="submission" date="2021-06" db="EMBL/GenBank/DDBJ databases">
        <title>Caerostris extrusa draft genome.</title>
        <authorList>
            <person name="Kono N."/>
            <person name="Arakawa K."/>
        </authorList>
    </citation>
    <scope>NUCLEOTIDE SEQUENCE [LARGE SCALE GENOMIC DNA]</scope>
</reference>
<dbReference type="AlphaFoldDB" id="A0AAV4UMN6"/>
<name>A0AAV4UMN6_CAEEX</name>